<accession>A0A1J4JD37</accession>
<protein>
    <recommendedName>
        <fullName evidence="4">GTP-binding protein Parf</fullName>
    </recommendedName>
</protein>
<dbReference type="InterPro" id="IPR027417">
    <property type="entry name" value="P-loop_NTPase"/>
</dbReference>
<sequence>MGNEQAIPQQGDGGQVGFQAVVPSNPQSATATLNQSVTPTEVISPDHKMLIVIRGTRKTGKTTLVTRMRGFAFDPAYQITPAVEITEIPWKSPSKENVLVTVWDTVEKMTNTYDDSDDNTNRMDASSVDTLKKADGVVVMIDYHSGESVALAEEIIRTVPDDLPVAVFSNFMDLENSTPIIPMPLMQYMGRFFYIPGSLKSNMGLIELSKWLTAPLINAKMKFALTMHQTVQAEFQSQNNELCKSAGLFLDLLSARKHQPVVKTIREMKNGAASSQSHKYQKPYQRTRLRRGSNHNNDQQQQQQQQQTQVKQESERMAAYRERKRSEDAFWDDDVDVDTQTTVNRVIKPTVNPDREEQIKPNPLVKRRLKPSQARKQLQQQQQQRLSSTNSSNSSLSSLSSNSSNPVLKTSSNPSLNSLSTSSQNSQVKANDEPVKKKRKKVVRNGSSSQMSHQKTEPQQQHVVKRRKKKGGRPTVDTGAEVNQFQQDESHDGYDTF</sequence>
<name>A0A1J4JD37_9EUKA</name>
<dbReference type="GeneID" id="94846668"/>
<gene>
    <name evidence="2" type="ORF">TRFO_38311</name>
</gene>
<feature type="compositionally biased region" description="Polar residues" evidence="1">
    <location>
        <begin position="445"/>
        <end position="462"/>
    </location>
</feature>
<comment type="caution">
    <text evidence="2">The sequence shown here is derived from an EMBL/GenBank/DDBJ whole genome shotgun (WGS) entry which is preliminary data.</text>
</comment>
<feature type="compositionally biased region" description="Basic residues" evidence="1">
    <location>
        <begin position="279"/>
        <end position="293"/>
    </location>
</feature>
<evidence type="ECO:0008006" key="4">
    <source>
        <dbReference type="Google" id="ProtNLM"/>
    </source>
</evidence>
<feature type="compositionally biased region" description="Basic residues" evidence="1">
    <location>
        <begin position="463"/>
        <end position="472"/>
    </location>
</feature>
<organism evidence="2 3">
    <name type="scientific">Tritrichomonas foetus</name>
    <dbReference type="NCBI Taxonomy" id="1144522"/>
    <lineage>
        <taxon>Eukaryota</taxon>
        <taxon>Metamonada</taxon>
        <taxon>Parabasalia</taxon>
        <taxon>Tritrichomonadida</taxon>
        <taxon>Tritrichomonadidae</taxon>
        <taxon>Tritrichomonas</taxon>
    </lineage>
</organism>
<dbReference type="CDD" id="cd00882">
    <property type="entry name" value="Ras_like_GTPase"/>
    <property type="match status" value="1"/>
</dbReference>
<dbReference type="SUPFAM" id="SSF52540">
    <property type="entry name" value="P-loop containing nucleoside triphosphate hydrolases"/>
    <property type="match status" value="1"/>
</dbReference>
<evidence type="ECO:0000313" key="3">
    <source>
        <dbReference type="Proteomes" id="UP000179807"/>
    </source>
</evidence>
<feature type="region of interest" description="Disordered" evidence="1">
    <location>
        <begin position="342"/>
        <end position="497"/>
    </location>
</feature>
<dbReference type="VEuPathDB" id="TrichDB:TRFO_38311"/>
<feature type="compositionally biased region" description="Low complexity" evidence="1">
    <location>
        <begin position="377"/>
        <end position="427"/>
    </location>
</feature>
<dbReference type="GO" id="GO:0005634">
    <property type="term" value="C:nucleus"/>
    <property type="evidence" value="ECO:0007669"/>
    <property type="project" value="TreeGrafter"/>
</dbReference>
<dbReference type="OrthoDB" id="207081at2759"/>
<dbReference type="GO" id="GO:0005525">
    <property type="term" value="F:GTP binding"/>
    <property type="evidence" value="ECO:0007669"/>
    <property type="project" value="InterPro"/>
</dbReference>
<feature type="compositionally biased region" description="Low complexity" evidence="1">
    <location>
        <begin position="299"/>
        <end position="309"/>
    </location>
</feature>
<dbReference type="InterPro" id="IPR040385">
    <property type="entry name" value="RABL6"/>
</dbReference>
<dbReference type="PANTHER" id="PTHR14932">
    <property type="entry name" value="RAS GTPASE-RELATED"/>
    <property type="match status" value="1"/>
</dbReference>
<dbReference type="Gene3D" id="3.40.50.300">
    <property type="entry name" value="P-loop containing nucleotide triphosphate hydrolases"/>
    <property type="match status" value="1"/>
</dbReference>
<keyword evidence="3" id="KW-1185">Reference proteome</keyword>
<feature type="compositionally biased region" description="Basic and acidic residues" evidence="1">
    <location>
        <begin position="488"/>
        <end position="497"/>
    </location>
</feature>
<reference evidence="2" key="1">
    <citation type="submission" date="2016-10" db="EMBL/GenBank/DDBJ databases">
        <authorList>
            <person name="Benchimol M."/>
            <person name="Almeida L.G."/>
            <person name="Vasconcelos A.T."/>
            <person name="Perreira-Neves A."/>
            <person name="Rosa I.A."/>
            <person name="Tasca T."/>
            <person name="Bogo M.R."/>
            <person name="de Souza W."/>
        </authorList>
    </citation>
    <scope>NUCLEOTIDE SEQUENCE [LARGE SCALE GENOMIC DNA]</scope>
    <source>
        <strain evidence="2">K</strain>
    </source>
</reference>
<dbReference type="PANTHER" id="PTHR14932:SF1">
    <property type="entry name" value="RAB-LIKE PROTEIN 6"/>
    <property type="match status" value="1"/>
</dbReference>
<dbReference type="RefSeq" id="XP_068348724.1">
    <property type="nucleotide sequence ID" value="XM_068511964.1"/>
</dbReference>
<evidence type="ECO:0000256" key="1">
    <source>
        <dbReference type="SAM" id="MobiDB-lite"/>
    </source>
</evidence>
<feature type="region of interest" description="Disordered" evidence="1">
    <location>
        <begin position="267"/>
        <end position="325"/>
    </location>
</feature>
<dbReference type="Proteomes" id="UP000179807">
    <property type="component" value="Unassembled WGS sequence"/>
</dbReference>
<dbReference type="GO" id="GO:0005829">
    <property type="term" value="C:cytosol"/>
    <property type="evidence" value="ECO:0007669"/>
    <property type="project" value="TreeGrafter"/>
</dbReference>
<dbReference type="EMBL" id="MLAK01001236">
    <property type="protein sequence ID" value="OHS95587.1"/>
    <property type="molecule type" value="Genomic_DNA"/>
</dbReference>
<feature type="compositionally biased region" description="Basic and acidic residues" evidence="1">
    <location>
        <begin position="312"/>
        <end position="325"/>
    </location>
</feature>
<proteinExistence type="predicted"/>
<evidence type="ECO:0000313" key="2">
    <source>
        <dbReference type="EMBL" id="OHS95587.1"/>
    </source>
</evidence>
<dbReference type="AlphaFoldDB" id="A0A1J4JD37"/>